<dbReference type="Proteomes" id="UP001595733">
    <property type="component" value="Unassembled WGS sequence"/>
</dbReference>
<keyword evidence="7" id="KW-0067">ATP-binding</keyword>
<name>A0ABV8UXP4_9BACL</name>
<comment type="caution">
    <text evidence="9">The sequence shown here is derived from an EMBL/GenBank/DDBJ whole genome shotgun (WGS) entry which is preliminary data.</text>
</comment>
<dbReference type="RefSeq" id="WP_378141991.1">
    <property type="nucleotide sequence ID" value="NZ_JBHSEF010000023.1"/>
</dbReference>
<sequence length="481" mass="54239">MSETTLHQLCRLYTNLKAEDIAILEKVADTLPQYAELTGNYMYIDCLLQSGDHGIVVAEALPRTPDAAYKDRVLGKLVFEAFEPAVLLCHKTGRKSLKHRAITQEGKVVEQSVIPIYNDSHEVIGTLIMEADRSEESSAPNGGTLPIKSMDMGPFSDNPMVADLLMEIIFMTDDQQRLVYANPSGIKFLHEIQGERDWVNQPVGHVLPFLEGLLHHKEEVFISEVLAGQRVLEVKKVHMRTKRNELEGLLFIIQDLTELRLKEKELLKKSVVIKEIHHRVKNNLQTVASLLRLQMRKGLSVESKSHFEDTLHRVYSISAVYELILANEDADQDDVDVIELTSKIGSTMMLNDLDHQIEFRVVSNGYTLLASSRKAVSIALIVNELVQNSLKHAFPHQAGTICVEFKVKQEFIEMHISDDGKGMEGYTRSLGLDIVRNLIVNDLEGEFVYKQVKKGTHASIIFPIHDEILVHSVSVHNRVGD</sequence>
<dbReference type="EC" id="2.7.13.3" evidence="2"/>
<dbReference type="Gene3D" id="3.30.450.280">
    <property type="entry name" value="GAF domain"/>
    <property type="match status" value="1"/>
</dbReference>
<evidence type="ECO:0000256" key="2">
    <source>
        <dbReference type="ARBA" id="ARBA00012438"/>
    </source>
</evidence>
<evidence type="ECO:0000256" key="1">
    <source>
        <dbReference type="ARBA" id="ARBA00000085"/>
    </source>
</evidence>
<feature type="domain" description="Histidine kinase/HSP90-like ATPase" evidence="8">
    <location>
        <begin position="373"/>
        <end position="466"/>
    </location>
</feature>
<evidence type="ECO:0000256" key="7">
    <source>
        <dbReference type="ARBA" id="ARBA00022840"/>
    </source>
</evidence>
<dbReference type="GO" id="GO:0004673">
    <property type="term" value="F:protein histidine kinase activity"/>
    <property type="evidence" value="ECO:0007669"/>
    <property type="project" value="UniProtKB-EC"/>
</dbReference>
<keyword evidence="5" id="KW-0547">Nucleotide-binding</keyword>
<keyword evidence="4 9" id="KW-0808">Transferase</keyword>
<dbReference type="PANTHER" id="PTHR41523">
    <property type="entry name" value="TWO-COMPONENT SYSTEM SENSOR PROTEIN"/>
    <property type="match status" value="1"/>
</dbReference>
<gene>
    <name evidence="9" type="ORF">ACFO0S_10580</name>
</gene>
<dbReference type="InterPro" id="IPR022066">
    <property type="entry name" value="PdtaS_GAF"/>
</dbReference>
<dbReference type="PANTHER" id="PTHR41523:SF8">
    <property type="entry name" value="ETHYLENE RESPONSE SENSOR PROTEIN"/>
    <property type="match status" value="1"/>
</dbReference>
<organism evidence="9 10">
    <name type="scientific">Chryseomicrobium palamuruense</name>
    <dbReference type="NCBI Taxonomy" id="682973"/>
    <lineage>
        <taxon>Bacteria</taxon>
        <taxon>Bacillati</taxon>
        <taxon>Bacillota</taxon>
        <taxon>Bacilli</taxon>
        <taxon>Bacillales</taxon>
        <taxon>Caryophanaceae</taxon>
        <taxon>Chryseomicrobium</taxon>
    </lineage>
</organism>
<proteinExistence type="predicted"/>
<comment type="catalytic activity">
    <reaction evidence="1">
        <text>ATP + protein L-histidine = ADP + protein N-phospho-L-histidine.</text>
        <dbReference type="EC" id="2.7.13.3"/>
    </reaction>
</comment>
<dbReference type="InterPro" id="IPR011495">
    <property type="entry name" value="Sig_transdc_His_kin_sub2_dim/P"/>
</dbReference>
<dbReference type="SMART" id="SM00387">
    <property type="entry name" value="HATPase_c"/>
    <property type="match status" value="1"/>
</dbReference>
<evidence type="ECO:0000313" key="9">
    <source>
        <dbReference type="EMBL" id="MFC4355496.1"/>
    </source>
</evidence>
<dbReference type="InterPro" id="IPR036890">
    <property type="entry name" value="HATPase_C_sf"/>
</dbReference>
<dbReference type="Gene3D" id="3.30.450.20">
    <property type="entry name" value="PAS domain"/>
    <property type="match status" value="1"/>
</dbReference>
<dbReference type="EMBL" id="JBHSEF010000023">
    <property type="protein sequence ID" value="MFC4355496.1"/>
    <property type="molecule type" value="Genomic_DNA"/>
</dbReference>
<evidence type="ECO:0000256" key="3">
    <source>
        <dbReference type="ARBA" id="ARBA00022553"/>
    </source>
</evidence>
<accession>A0ABV8UXP4</accession>
<keyword evidence="3" id="KW-0597">Phosphoprotein</keyword>
<protein>
    <recommendedName>
        <fullName evidence="2">histidine kinase</fullName>
        <ecNumber evidence="2">2.7.13.3</ecNumber>
    </recommendedName>
</protein>
<evidence type="ECO:0000256" key="6">
    <source>
        <dbReference type="ARBA" id="ARBA00022777"/>
    </source>
</evidence>
<evidence type="ECO:0000259" key="8">
    <source>
        <dbReference type="SMART" id="SM00387"/>
    </source>
</evidence>
<dbReference type="InterPro" id="IPR038424">
    <property type="entry name" value="H_kinase_PdtaS_GAF_sf"/>
</dbReference>
<keyword evidence="6 9" id="KW-0418">Kinase</keyword>
<evidence type="ECO:0000313" key="10">
    <source>
        <dbReference type="Proteomes" id="UP001595733"/>
    </source>
</evidence>
<dbReference type="Gene3D" id="3.30.565.10">
    <property type="entry name" value="Histidine kinase-like ATPase, C-terminal domain"/>
    <property type="match status" value="1"/>
</dbReference>
<evidence type="ECO:0000256" key="5">
    <source>
        <dbReference type="ARBA" id="ARBA00022741"/>
    </source>
</evidence>
<dbReference type="Pfam" id="PF07568">
    <property type="entry name" value="HisKA_2"/>
    <property type="match status" value="1"/>
</dbReference>
<dbReference type="Pfam" id="PF12282">
    <property type="entry name" value="GAF_PdtaS"/>
    <property type="match status" value="1"/>
</dbReference>
<keyword evidence="10" id="KW-1185">Reference proteome</keyword>
<dbReference type="InterPro" id="IPR003594">
    <property type="entry name" value="HATPase_dom"/>
</dbReference>
<dbReference type="SUPFAM" id="SSF55874">
    <property type="entry name" value="ATPase domain of HSP90 chaperone/DNA topoisomerase II/histidine kinase"/>
    <property type="match status" value="1"/>
</dbReference>
<reference evidence="10" key="1">
    <citation type="journal article" date="2019" name="Int. J. Syst. Evol. Microbiol.">
        <title>The Global Catalogue of Microorganisms (GCM) 10K type strain sequencing project: providing services to taxonomists for standard genome sequencing and annotation.</title>
        <authorList>
            <consortium name="The Broad Institute Genomics Platform"/>
            <consortium name="The Broad Institute Genome Sequencing Center for Infectious Disease"/>
            <person name="Wu L."/>
            <person name="Ma J."/>
        </authorList>
    </citation>
    <scope>NUCLEOTIDE SEQUENCE [LARGE SCALE GENOMIC DNA]</scope>
    <source>
        <strain evidence="10">CCUG 50353</strain>
    </source>
</reference>
<dbReference type="Pfam" id="PF02518">
    <property type="entry name" value="HATPase_c"/>
    <property type="match status" value="1"/>
</dbReference>
<evidence type="ECO:0000256" key="4">
    <source>
        <dbReference type="ARBA" id="ARBA00022679"/>
    </source>
</evidence>